<keyword evidence="6" id="KW-0788">Thiol protease</keyword>
<comment type="similarity">
    <text evidence="1">Belongs to the peptidase C15 family.</text>
</comment>
<protein>
    <recommendedName>
        <fullName evidence="2">Pyrrolidone-carboxylate peptidase</fullName>
    </recommendedName>
    <alternativeName>
        <fullName evidence="7">5-oxoprolyl-peptidase</fullName>
    </alternativeName>
    <alternativeName>
        <fullName evidence="8">Pyroglutamyl-peptidase I</fullName>
    </alternativeName>
</protein>
<comment type="caution">
    <text evidence="9">The sequence shown here is derived from an EMBL/GenBank/DDBJ whole genome shotgun (WGS) entry which is preliminary data.</text>
</comment>
<dbReference type="PIRSF" id="PIRSF015592">
    <property type="entry name" value="Prld-crbxl_pptds"/>
    <property type="match status" value="1"/>
</dbReference>
<proteinExistence type="inferred from homology"/>
<evidence type="ECO:0000256" key="6">
    <source>
        <dbReference type="ARBA" id="ARBA00022807"/>
    </source>
</evidence>
<dbReference type="EMBL" id="SJPX01000003">
    <property type="protein sequence ID" value="TWU51331.1"/>
    <property type="molecule type" value="Genomic_DNA"/>
</dbReference>
<dbReference type="GO" id="GO:0016920">
    <property type="term" value="F:pyroglutamyl-peptidase activity"/>
    <property type="evidence" value="ECO:0007669"/>
    <property type="project" value="InterPro"/>
</dbReference>
<keyword evidence="5 9" id="KW-0378">Hydrolase</keyword>
<dbReference type="Gene3D" id="3.40.630.20">
    <property type="entry name" value="Peptidase C15, pyroglutamyl peptidase I-like"/>
    <property type="match status" value="1"/>
</dbReference>
<evidence type="ECO:0000256" key="3">
    <source>
        <dbReference type="ARBA" id="ARBA00022490"/>
    </source>
</evidence>
<dbReference type="GO" id="GO:0006508">
    <property type="term" value="P:proteolysis"/>
    <property type="evidence" value="ECO:0007669"/>
    <property type="project" value="UniProtKB-KW"/>
</dbReference>
<evidence type="ECO:0000313" key="10">
    <source>
        <dbReference type="Proteomes" id="UP000317977"/>
    </source>
</evidence>
<keyword evidence="4" id="KW-0645">Protease</keyword>
<dbReference type="InterPro" id="IPR036440">
    <property type="entry name" value="Peptidase_C15-like_sf"/>
</dbReference>
<accession>A0A5C6EVT4</accession>
<evidence type="ECO:0000313" key="9">
    <source>
        <dbReference type="EMBL" id="TWU51331.1"/>
    </source>
</evidence>
<dbReference type="RefSeq" id="WP_146534711.1">
    <property type="nucleotide sequence ID" value="NZ_SJPX01000003.1"/>
</dbReference>
<evidence type="ECO:0000256" key="4">
    <source>
        <dbReference type="ARBA" id="ARBA00022670"/>
    </source>
</evidence>
<dbReference type="Pfam" id="PF01470">
    <property type="entry name" value="Peptidase_C15"/>
    <property type="match status" value="1"/>
</dbReference>
<keyword evidence="10" id="KW-1185">Reference proteome</keyword>
<gene>
    <name evidence="9" type="primary">pcp</name>
    <name evidence="9" type="ORF">Poly59_29230</name>
</gene>
<dbReference type="PANTHER" id="PTHR23402">
    <property type="entry name" value="PROTEASE FAMILY C15 PYROGLUTAMYL-PEPTIDASE I-RELATED"/>
    <property type="match status" value="1"/>
</dbReference>
<dbReference type="OrthoDB" id="9779738at2"/>
<dbReference type="GO" id="GO:0005829">
    <property type="term" value="C:cytosol"/>
    <property type="evidence" value="ECO:0007669"/>
    <property type="project" value="InterPro"/>
</dbReference>
<evidence type="ECO:0000256" key="2">
    <source>
        <dbReference type="ARBA" id="ARBA00019191"/>
    </source>
</evidence>
<dbReference type="Proteomes" id="UP000317977">
    <property type="component" value="Unassembled WGS sequence"/>
</dbReference>
<dbReference type="InterPro" id="IPR016125">
    <property type="entry name" value="Peptidase_C15-like"/>
</dbReference>
<dbReference type="InterPro" id="IPR000816">
    <property type="entry name" value="Peptidase_C15"/>
</dbReference>
<evidence type="ECO:0000256" key="8">
    <source>
        <dbReference type="ARBA" id="ARBA00031559"/>
    </source>
</evidence>
<dbReference type="PRINTS" id="PR00706">
    <property type="entry name" value="PYROGLUPTASE"/>
</dbReference>
<evidence type="ECO:0000256" key="7">
    <source>
        <dbReference type="ARBA" id="ARBA00030836"/>
    </source>
</evidence>
<dbReference type="AlphaFoldDB" id="A0A5C6EVT4"/>
<reference evidence="9 10" key="1">
    <citation type="submission" date="2019-02" db="EMBL/GenBank/DDBJ databases">
        <title>Deep-cultivation of Planctomycetes and their phenomic and genomic characterization uncovers novel biology.</title>
        <authorList>
            <person name="Wiegand S."/>
            <person name="Jogler M."/>
            <person name="Boedeker C."/>
            <person name="Pinto D."/>
            <person name="Vollmers J."/>
            <person name="Rivas-Marin E."/>
            <person name="Kohn T."/>
            <person name="Peeters S.H."/>
            <person name="Heuer A."/>
            <person name="Rast P."/>
            <person name="Oberbeckmann S."/>
            <person name="Bunk B."/>
            <person name="Jeske O."/>
            <person name="Meyerdierks A."/>
            <person name="Storesund J.E."/>
            <person name="Kallscheuer N."/>
            <person name="Luecker S."/>
            <person name="Lage O.M."/>
            <person name="Pohl T."/>
            <person name="Merkel B.J."/>
            <person name="Hornburger P."/>
            <person name="Mueller R.-W."/>
            <person name="Bruemmer F."/>
            <person name="Labrenz M."/>
            <person name="Spormann A.M."/>
            <person name="Op Den Camp H."/>
            <person name="Overmann J."/>
            <person name="Amann R."/>
            <person name="Jetten M.S.M."/>
            <person name="Mascher T."/>
            <person name="Medema M.H."/>
            <person name="Devos D.P."/>
            <person name="Kaster A.-K."/>
            <person name="Ovreas L."/>
            <person name="Rohde M."/>
            <person name="Galperin M.Y."/>
            <person name="Jogler C."/>
        </authorList>
    </citation>
    <scope>NUCLEOTIDE SEQUENCE [LARGE SCALE GENOMIC DNA]</scope>
    <source>
        <strain evidence="9 10">Poly59</strain>
    </source>
</reference>
<sequence length="191" mass="21006">MTRVLITAFEPYDRWPENSSWSALVDLTRWYDGPIDITSRRYAVDLTRMSQNLRKDLQEDYDLAIHLGQSPGHPLIKLEAVGLNVRSDGSPLIKDAPEAYRSPLPLERCNSVLIEAGIPSEVSHHAGTYLCNAALYLSQHYAVSFGMKTKAAFVHIPLSPAQAAKDAAARLPSMSTPMASAAIAMILDQLT</sequence>
<dbReference type="PANTHER" id="PTHR23402:SF1">
    <property type="entry name" value="PYROGLUTAMYL-PEPTIDASE I"/>
    <property type="match status" value="1"/>
</dbReference>
<evidence type="ECO:0000256" key="1">
    <source>
        <dbReference type="ARBA" id="ARBA00006641"/>
    </source>
</evidence>
<dbReference type="SUPFAM" id="SSF53182">
    <property type="entry name" value="Pyrrolidone carboxyl peptidase (pyroglutamate aminopeptidase)"/>
    <property type="match status" value="1"/>
</dbReference>
<organism evidence="9 10">
    <name type="scientific">Rubripirellula reticaptiva</name>
    <dbReference type="NCBI Taxonomy" id="2528013"/>
    <lineage>
        <taxon>Bacteria</taxon>
        <taxon>Pseudomonadati</taxon>
        <taxon>Planctomycetota</taxon>
        <taxon>Planctomycetia</taxon>
        <taxon>Pirellulales</taxon>
        <taxon>Pirellulaceae</taxon>
        <taxon>Rubripirellula</taxon>
    </lineage>
</organism>
<evidence type="ECO:0000256" key="5">
    <source>
        <dbReference type="ARBA" id="ARBA00022801"/>
    </source>
</evidence>
<keyword evidence="3" id="KW-0963">Cytoplasm</keyword>
<name>A0A5C6EVT4_9BACT</name>